<sequence>MPAPKAGIIRGLQTPISAPSSPITSGEPLTEPLSARPPAAPLRPSACPGLLRIVPALDGGICRIKLPGGLISAPQALAVADAAERFASGVIEATNRGNLQIRGIGADHDGLIATLLNAGLGPKNPASDDVRNLMLSPAAGVDPQQLFDAQPLAEQILLSLENHPRFHELSPKFALSLDAGEGLAMLEHPHDLWLSALPVGGEILLGFGLAGCPANDSPVAAVPLGAGLELVVAVLELFLECARSEQTRMRHLLEGLPVSGFLGQLSERLTAPLRTDQAITSWRRAPAQVNAHIGRYPQKQPGLMCVGGVVPLGRLTPSMLRAAATLAVELGDATLTMTPWQGLMLRNVRDDQAVLALDGLRAAGVLCEADEALSQMIACTGAAACGKGLADTKADALLLAEHLQEQGVSPGVHLSGCNRSCAAAHAAPITLLAVSAGHYDVYFRHADQPGFGQLRGRDLTIEAVGALLTADSRSNTDD</sequence>
<keyword evidence="5" id="KW-0408">Iron</keyword>
<name>A0A1G7XJ53_9PSED</name>
<dbReference type="InterPro" id="IPR051329">
    <property type="entry name" value="NIR_SIR_4Fe-4S"/>
</dbReference>
<dbReference type="AlphaFoldDB" id="A0A1G7XJ53"/>
<protein>
    <submittedName>
        <fullName evidence="10">Precorrin-3B synthase</fullName>
    </submittedName>
</protein>
<dbReference type="SUPFAM" id="SSF55124">
    <property type="entry name" value="Nitrite/Sulfite reductase N-terminal domain-like"/>
    <property type="match status" value="2"/>
</dbReference>
<dbReference type="Gene3D" id="3.90.480.10">
    <property type="entry name" value="Sulfite Reductase Hemoprotein,Domain 2"/>
    <property type="match status" value="1"/>
</dbReference>
<dbReference type="Gene3D" id="3.30.413.10">
    <property type="entry name" value="Sulfite Reductase Hemoprotein, domain 1"/>
    <property type="match status" value="2"/>
</dbReference>
<dbReference type="SUPFAM" id="SSF56014">
    <property type="entry name" value="Nitrite and sulphite reductase 4Fe-4S domain-like"/>
    <property type="match status" value="2"/>
</dbReference>
<keyword evidence="4" id="KW-0560">Oxidoreductase</keyword>
<dbReference type="Pfam" id="PF03460">
    <property type="entry name" value="NIR_SIR_ferr"/>
    <property type="match status" value="2"/>
</dbReference>
<evidence type="ECO:0000313" key="11">
    <source>
        <dbReference type="Proteomes" id="UP000182894"/>
    </source>
</evidence>
<dbReference type="InterPro" id="IPR005117">
    <property type="entry name" value="NiRdtase/SiRdtase_haem-b_fer"/>
</dbReference>
<feature type="domain" description="Nitrite/Sulfite reductase ferredoxin-like" evidence="9">
    <location>
        <begin position="61"/>
        <end position="108"/>
    </location>
</feature>
<dbReference type="GO" id="GO:0046872">
    <property type="term" value="F:metal ion binding"/>
    <property type="evidence" value="ECO:0007669"/>
    <property type="project" value="UniProtKB-KW"/>
</dbReference>
<dbReference type="InterPro" id="IPR036136">
    <property type="entry name" value="Nit/Sulf_reduc_fer-like_dom_sf"/>
</dbReference>
<feature type="region of interest" description="Disordered" evidence="7">
    <location>
        <begin position="1"/>
        <end position="41"/>
    </location>
</feature>
<evidence type="ECO:0000256" key="1">
    <source>
        <dbReference type="ARBA" id="ARBA00022485"/>
    </source>
</evidence>
<evidence type="ECO:0000259" key="9">
    <source>
        <dbReference type="Pfam" id="PF03460"/>
    </source>
</evidence>
<dbReference type="InterPro" id="IPR045854">
    <property type="entry name" value="NO2/SO3_Rdtase_4Fe4S_sf"/>
</dbReference>
<organism evidence="10 11">
    <name type="scientific">Pseudomonas abietaniphila</name>
    <dbReference type="NCBI Taxonomy" id="89065"/>
    <lineage>
        <taxon>Bacteria</taxon>
        <taxon>Pseudomonadati</taxon>
        <taxon>Pseudomonadota</taxon>
        <taxon>Gammaproteobacteria</taxon>
        <taxon>Pseudomonadales</taxon>
        <taxon>Pseudomonadaceae</taxon>
        <taxon>Pseudomonas</taxon>
    </lineage>
</organism>
<evidence type="ECO:0000256" key="6">
    <source>
        <dbReference type="ARBA" id="ARBA00023014"/>
    </source>
</evidence>
<evidence type="ECO:0000259" key="8">
    <source>
        <dbReference type="Pfam" id="PF01077"/>
    </source>
</evidence>
<evidence type="ECO:0000256" key="2">
    <source>
        <dbReference type="ARBA" id="ARBA00022617"/>
    </source>
</evidence>
<keyword evidence="3" id="KW-0479">Metal-binding</keyword>
<evidence type="ECO:0000256" key="3">
    <source>
        <dbReference type="ARBA" id="ARBA00022723"/>
    </source>
</evidence>
<reference evidence="11" key="1">
    <citation type="submission" date="2016-10" db="EMBL/GenBank/DDBJ databases">
        <authorList>
            <person name="Varghese N."/>
            <person name="Submissions S."/>
        </authorList>
    </citation>
    <scope>NUCLEOTIDE SEQUENCE [LARGE SCALE GENOMIC DNA]</scope>
    <source>
        <strain evidence="11">ATCC 700689</strain>
    </source>
</reference>
<evidence type="ECO:0000256" key="5">
    <source>
        <dbReference type="ARBA" id="ARBA00023004"/>
    </source>
</evidence>
<dbReference type="InterPro" id="IPR012798">
    <property type="entry name" value="Cbl_synth_CobG-like"/>
</dbReference>
<keyword evidence="6" id="KW-0411">Iron-sulfur</keyword>
<evidence type="ECO:0000313" key="10">
    <source>
        <dbReference type="EMBL" id="SDG84218.1"/>
    </source>
</evidence>
<gene>
    <name evidence="10" type="ORF">SAMN05216605_103302</name>
</gene>
<dbReference type="PANTHER" id="PTHR32439:SF9">
    <property type="entry name" value="BLR3264 PROTEIN"/>
    <property type="match status" value="1"/>
</dbReference>
<dbReference type="STRING" id="89065.SAMN05216605_103302"/>
<dbReference type="NCBIfam" id="TIGR02435">
    <property type="entry name" value="CobG"/>
    <property type="match status" value="1"/>
</dbReference>
<dbReference type="GO" id="GO:0016491">
    <property type="term" value="F:oxidoreductase activity"/>
    <property type="evidence" value="ECO:0007669"/>
    <property type="project" value="UniProtKB-KW"/>
</dbReference>
<keyword evidence="2" id="KW-0349">Heme</keyword>
<feature type="domain" description="Nitrite/Sulfite reductase ferredoxin-like" evidence="9">
    <location>
        <begin position="296"/>
        <end position="362"/>
    </location>
</feature>
<evidence type="ECO:0000256" key="4">
    <source>
        <dbReference type="ARBA" id="ARBA00023002"/>
    </source>
</evidence>
<evidence type="ECO:0000256" key="7">
    <source>
        <dbReference type="SAM" id="MobiDB-lite"/>
    </source>
</evidence>
<dbReference type="InterPro" id="IPR006067">
    <property type="entry name" value="NO2/SO3_Rdtase_4Fe4S_dom"/>
</dbReference>
<dbReference type="Proteomes" id="UP000182894">
    <property type="component" value="Unassembled WGS sequence"/>
</dbReference>
<feature type="domain" description="Nitrite/sulphite reductase 4Fe-4S" evidence="8">
    <location>
        <begin position="128"/>
        <end position="271"/>
    </location>
</feature>
<accession>A0A1G7XJ53</accession>
<dbReference type="GO" id="GO:0051539">
    <property type="term" value="F:4 iron, 4 sulfur cluster binding"/>
    <property type="evidence" value="ECO:0007669"/>
    <property type="project" value="UniProtKB-KW"/>
</dbReference>
<proteinExistence type="predicted"/>
<dbReference type="Pfam" id="PF01077">
    <property type="entry name" value="NIR_SIR"/>
    <property type="match status" value="1"/>
</dbReference>
<keyword evidence="11" id="KW-1185">Reference proteome</keyword>
<dbReference type="PANTHER" id="PTHR32439">
    <property type="entry name" value="FERREDOXIN--NITRITE REDUCTASE, CHLOROPLASTIC"/>
    <property type="match status" value="1"/>
</dbReference>
<dbReference type="EMBL" id="FNCO01000003">
    <property type="protein sequence ID" value="SDG84218.1"/>
    <property type="molecule type" value="Genomic_DNA"/>
</dbReference>
<dbReference type="GO" id="GO:0020037">
    <property type="term" value="F:heme binding"/>
    <property type="evidence" value="ECO:0007669"/>
    <property type="project" value="InterPro"/>
</dbReference>
<dbReference type="OrthoDB" id="7459360at2"/>
<feature type="compositionally biased region" description="Low complexity" evidence="7">
    <location>
        <begin position="14"/>
        <end position="25"/>
    </location>
</feature>
<feature type="compositionally biased region" description="Low complexity" evidence="7">
    <location>
        <begin position="32"/>
        <end position="41"/>
    </location>
</feature>
<keyword evidence="1" id="KW-0004">4Fe-4S</keyword>